<evidence type="ECO:0000313" key="2">
    <source>
        <dbReference type="EMBL" id="RKG35113.1"/>
    </source>
</evidence>
<organism evidence="2 3">
    <name type="scientific">Acinetobacter guerrae</name>
    <dbReference type="NCBI Taxonomy" id="1843371"/>
    <lineage>
        <taxon>Bacteria</taxon>
        <taxon>Pseudomonadati</taxon>
        <taxon>Pseudomonadota</taxon>
        <taxon>Gammaproteobacteria</taxon>
        <taxon>Moraxellales</taxon>
        <taxon>Moraxellaceae</taxon>
        <taxon>Acinetobacter</taxon>
    </lineage>
</organism>
<dbReference type="PANTHER" id="PTHR47918:SF1">
    <property type="entry name" value="DNA-BINDING PROTEIN FIS"/>
    <property type="match status" value="1"/>
</dbReference>
<evidence type="ECO:0000259" key="1">
    <source>
        <dbReference type="Pfam" id="PF02954"/>
    </source>
</evidence>
<reference evidence="2 3" key="1">
    <citation type="submission" date="2018-09" db="EMBL/GenBank/DDBJ databases">
        <title>The draft genome of Acinetobacter spp. strains.</title>
        <authorList>
            <person name="Qin J."/>
            <person name="Feng Y."/>
            <person name="Zong Z."/>
        </authorList>
    </citation>
    <scope>NUCLEOTIDE SEQUENCE [LARGE SCALE GENOMIC DNA]</scope>
    <source>
        <strain evidence="2 3">WCHAc060096</strain>
    </source>
</reference>
<dbReference type="GO" id="GO:0043565">
    <property type="term" value="F:sequence-specific DNA binding"/>
    <property type="evidence" value="ECO:0007669"/>
    <property type="project" value="InterPro"/>
</dbReference>
<feature type="domain" description="DNA binding HTH" evidence="1">
    <location>
        <begin position="50"/>
        <end position="90"/>
    </location>
</feature>
<dbReference type="PANTHER" id="PTHR47918">
    <property type="entry name" value="DNA-BINDING PROTEIN FIS"/>
    <property type="match status" value="1"/>
</dbReference>
<evidence type="ECO:0000313" key="3">
    <source>
        <dbReference type="Proteomes" id="UP000269001"/>
    </source>
</evidence>
<name>A0A3A8F324_9GAMM</name>
<dbReference type="Proteomes" id="UP000269001">
    <property type="component" value="Unassembled WGS sequence"/>
</dbReference>
<dbReference type="InterPro" id="IPR009057">
    <property type="entry name" value="Homeodomain-like_sf"/>
</dbReference>
<dbReference type="Pfam" id="PF02954">
    <property type="entry name" value="HTH_8"/>
    <property type="match status" value="1"/>
</dbReference>
<dbReference type="AlphaFoldDB" id="A0A3A8F324"/>
<protein>
    <recommendedName>
        <fullName evidence="1">DNA binding HTH domain-containing protein</fullName>
    </recommendedName>
</protein>
<dbReference type="InterPro" id="IPR050207">
    <property type="entry name" value="Trans_regulatory_Fis"/>
</dbReference>
<dbReference type="RefSeq" id="WP_120369402.1">
    <property type="nucleotide sequence ID" value="NZ_BKYM01000009.1"/>
</dbReference>
<dbReference type="InterPro" id="IPR002197">
    <property type="entry name" value="HTH_Fis"/>
</dbReference>
<sequence>MDLEQLSIHDHFSGKDVLLADVVRAHVYQLLRHMEIQDTSTDSKLYPYFLKEMEKGVFSAVLINTRGNQAQACQFLGISRLCLYKKLKKYKRLS</sequence>
<comment type="caution">
    <text evidence="2">The sequence shown here is derived from an EMBL/GenBank/DDBJ whole genome shotgun (WGS) entry which is preliminary data.</text>
</comment>
<gene>
    <name evidence="2" type="ORF">D7V21_04840</name>
</gene>
<keyword evidence="3" id="KW-1185">Reference proteome</keyword>
<dbReference type="Gene3D" id="1.10.10.60">
    <property type="entry name" value="Homeodomain-like"/>
    <property type="match status" value="1"/>
</dbReference>
<dbReference type="SUPFAM" id="SSF46689">
    <property type="entry name" value="Homeodomain-like"/>
    <property type="match status" value="1"/>
</dbReference>
<accession>A0A3A8F324</accession>
<proteinExistence type="predicted"/>
<dbReference type="EMBL" id="RAXU01000004">
    <property type="protein sequence ID" value="RKG35113.1"/>
    <property type="molecule type" value="Genomic_DNA"/>
</dbReference>
<dbReference type="OrthoDB" id="9885813at2"/>